<evidence type="ECO:0000256" key="15">
    <source>
        <dbReference type="RuleBase" id="RU000617"/>
    </source>
</evidence>
<dbReference type="GO" id="GO:0032807">
    <property type="term" value="C:DNA ligase IV complex"/>
    <property type="evidence" value="ECO:0007669"/>
    <property type="project" value="TreeGrafter"/>
</dbReference>
<dbReference type="InterPro" id="IPR029710">
    <property type="entry name" value="LIG4"/>
</dbReference>
<reference evidence="20" key="1">
    <citation type="submission" date="2013-11" db="EMBL/GenBank/DDBJ databases">
        <title>Genome sequence of the fusiform rust pathogen reveals effectors for host alternation and coevolution with pine.</title>
        <authorList>
            <consortium name="DOE Joint Genome Institute"/>
            <person name="Smith K."/>
            <person name="Pendleton A."/>
            <person name="Kubisiak T."/>
            <person name="Anderson C."/>
            <person name="Salamov A."/>
            <person name="Aerts A."/>
            <person name="Riley R."/>
            <person name="Clum A."/>
            <person name="Lindquist E."/>
            <person name="Ence D."/>
            <person name="Campbell M."/>
            <person name="Kronenberg Z."/>
            <person name="Feau N."/>
            <person name="Dhillon B."/>
            <person name="Hamelin R."/>
            <person name="Burleigh J."/>
            <person name="Smith J."/>
            <person name="Yandell M."/>
            <person name="Nelson C."/>
            <person name="Grigoriev I."/>
            <person name="Davis J."/>
        </authorList>
    </citation>
    <scope>NUCLEOTIDE SEQUENCE</scope>
    <source>
        <strain evidence="20">G11</strain>
    </source>
</reference>
<dbReference type="InterPro" id="IPR036599">
    <property type="entry name" value="DNA_ligase_N_sf"/>
</dbReference>
<dbReference type="AlphaFoldDB" id="A0A9P6TCG9"/>
<keyword evidence="13" id="KW-0539">Nucleus</keyword>
<dbReference type="EC" id="6.5.1.1" evidence="15"/>
<evidence type="ECO:0000259" key="19">
    <source>
        <dbReference type="PROSITE" id="PS50172"/>
    </source>
</evidence>
<dbReference type="GO" id="GO:0005524">
    <property type="term" value="F:ATP binding"/>
    <property type="evidence" value="ECO:0007669"/>
    <property type="project" value="UniProtKB-KW"/>
</dbReference>
<dbReference type="InterPro" id="IPR044125">
    <property type="entry name" value="Adenylation_DNA_ligase_IV"/>
</dbReference>
<dbReference type="PANTHER" id="PTHR45997:SF1">
    <property type="entry name" value="DNA LIGASE 4"/>
    <property type="match status" value="1"/>
</dbReference>
<organism evidence="20 21">
    <name type="scientific">Cronartium quercuum f. sp. fusiforme G11</name>
    <dbReference type="NCBI Taxonomy" id="708437"/>
    <lineage>
        <taxon>Eukaryota</taxon>
        <taxon>Fungi</taxon>
        <taxon>Dikarya</taxon>
        <taxon>Basidiomycota</taxon>
        <taxon>Pucciniomycotina</taxon>
        <taxon>Pucciniomycetes</taxon>
        <taxon>Pucciniales</taxon>
        <taxon>Coleosporiaceae</taxon>
        <taxon>Cronartium</taxon>
    </lineage>
</organism>
<dbReference type="Gene3D" id="3.30.470.30">
    <property type="entry name" value="DNA ligase/mRNA capping enzyme"/>
    <property type="match status" value="1"/>
</dbReference>
<dbReference type="Proteomes" id="UP000886653">
    <property type="component" value="Unassembled WGS sequence"/>
</dbReference>
<evidence type="ECO:0000259" key="18">
    <source>
        <dbReference type="PROSITE" id="PS50160"/>
    </source>
</evidence>
<dbReference type="Gene3D" id="1.10.3260.10">
    <property type="entry name" value="DNA ligase, ATP-dependent, N-terminal domain"/>
    <property type="match status" value="1"/>
</dbReference>
<feature type="domain" description="ATP-dependent DNA ligase family profile" evidence="18">
    <location>
        <begin position="369"/>
        <end position="502"/>
    </location>
</feature>
<dbReference type="SUPFAM" id="SSF56091">
    <property type="entry name" value="DNA ligase/mRNA capping enzyme, catalytic domain"/>
    <property type="match status" value="1"/>
</dbReference>
<keyword evidence="11 15" id="KW-0233">DNA recombination</keyword>
<comment type="subcellular location">
    <subcellularLocation>
        <location evidence="2">Nucleus</location>
    </subcellularLocation>
</comment>
<feature type="domain" description="BRCT" evidence="19">
    <location>
        <begin position="667"/>
        <end position="753"/>
    </location>
</feature>
<evidence type="ECO:0000256" key="4">
    <source>
        <dbReference type="ARBA" id="ARBA00022598"/>
    </source>
</evidence>
<evidence type="ECO:0000256" key="5">
    <source>
        <dbReference type="ARBA" id="ARBA00022723"/>
    </source>
</evidence>
<evidence type="ECO:0000313" key="21">
    <source>
        <dbReference type="Proteomes" id="UP000886653"/>
    </source>
</evidence>
<comment type="cofactor">
    <cofactor evidence="1">
        <name>Mg(2+)</name>
        <dbReference type="ChEBI" id="CHEBI:18420"/>
    </cofactor>
</comment>
<evidence type="ECO:0000256" key="3">
    <source>
        <dbReference type="ARBA" id="ARBA00007572"/>
    </source>
</evidence>
<feature type="domain" description="BRCT" evidence="19">
    <location>
        <begin position="884"/>
        <end position="993"/>
    </location>
</feature>
<dbReference type="GO" id="GO:0006297">
    <property type="term" value="P:nucleotide-excision repair, DNA gap filling"/>
    <property type="evidence" value="ECO:0007669"/>
    <property type="project" value="TreeGrafter"/>
</dbReference>
<dbReference type="GO" id="GO:0006303">
    <property type="term" value="P:double-strand break repair via nonhomologous end joining"/>
    <property type="evidence" value="ECO:0007669"/>
    <property type="project" value="TreeGrafter"/>
</dbReference>
<dbReference type="SUPFAM" id="SSF52113">
    <property type="entry name" value="BRCT domain"/>
    <property type="match status" value="2"/>
</dbReference>
<dbReference type="InterPro" id="IPR012308">
    <property type="entry name" value="DNA_ligase_ATP-dep_N"/>
</dbReference>
<comment type="catalytic activity">
    <reaction evidence="14 15">
        <text>ATP + (deoxyribonucleotide)n-3'-hydroxyl + 5'-phospho-(deoxyribonucleotide)m = (deoxyribonucleotide)n+m + AMP + diphosphate.</text>
        <dbReference type="EC" id="6.5.1.1"/>
    </reaction>
</comment>
<keyword evidence="8 15" id="KW-0227">DNA damage</keyword>
<name>A0A9P6TCG9_9BASI</name>
<feature type="compositionally biased region" description="Polar residues" evidence="17">
    <location>
        <begin position="651"/>
        <end position="661"/>
    </location>
</feature>
<dbReference type="InterPro" id="IPR012340">
    <property type="entry name" value="NA-bd_OB-fold"/>
</dbReference>
<comment type="caution">
    <text evidence="20">The sequence shown here is derived from an EMBL/GenBank/DDBJ whole genome shotgun (WGS) entry which is preliminary data.</text>
</comment>
<evidence type="ECO:0000256" key="17">
    <source>
        <dbReference type="SAM" id="MobiDB-lite"/>
    </source>
</evidence>
<dbReference type="NCBIfam" id="TIGR00574">
    <property type="entry name" value="dnl1"/>
    <property type="match status" value="1"/>
</dbReference>
<evidence type="ECO:0000256" key="11">
    <source>
        <dbReference type="ARBA" id="ARBA00023172"/>
    </source>
</evidence>
<dbReference type="GO" id="GO:0006310">
    <property type="term" value="P:DNA recombination"/>
    <property type="evidence" value="ECO:0007669"/>
    <property type="project" value="UniProtKB-KW"/>
</dbReference>
<evidence type="ECO:0000256" key="14">
    <source>
        <dbReference type="ARBA" id="ARBA00034003"/>
    </source>
</evidence>
<keyword evidence="21" id="KW-1185">Reference proteome</keyword>
<dbReference type="SUPFAM" id="SSF50249">
    <property type="entry name" value="Nucleic acid-binding proteins"/>
    <property type="match status" value="1"/>
</dbReference>
<evidence type="ECO:0000256" key="13">
    <source>
        <dbReference type="ARBA" id="ARBA00023242"/>
    </source>
</evidence>
<gene>
    <name evidence="20" type="ORF">CROQUDRAFT_656279</name>
</gene>
<dbReference type="InterPro" id="IPR012310">
    <property type="entry name" value="DNA_ligase_ATP-dep_cent"/>
</dbReference>
<dbReference type="InterPro" id="IPR001357">
    <property type="entry name" value="BRCT_dom"/>
</dbReference>
<dbReference type="Pfam" id="PF04679">
    <property type="entry name" value="DNA_ligase_A_C"/>
    <property type="match status" value="1"/>
</dbReference>
<evidence type="ECO:0000256" key="8">
    <source>
        <dbReference type="ARBA" id="ARBA00022763"/>
    </source>
</evidence>
<dbReference type="Gene3D" id="2.40.50.140">
    <property type="entry name" value="Nucleic acid-binding proteins"/>
    <property type="match status" value="1"/>
</dbReference>
<keyword evidence="12 15" id="KW-0234">DNA repair</keyword>
<dbReference type="Pfam" id="PF16589">
    <property type="entry name" value="BRCT_2"/>
    <property type="match status" value="1"/>
</dbReference>
<keyword evidence="5" id="KW-0479">Metal-binding</keyword>
<feature type="region of interest" description="Disordered" evidence="17">
    <location>
        <begin position="789"/>
        <end position="837"/>
    </location>
</feature>
<dbReference type="InterPro" id="IPR012309">
    <property type="entry name" value="DNA_ligase_ATP-dep_C"/>
</dbReference>
<keyword evidence="4 15" id="KW-0436">Ligase</keyword>
<keyword evidence="9 15" id="KW-0067">ATP-binding</keyword>
<evidence type="ECO:0000256" key="6">
    <source>
        <dbReference type="ARBA" id="ARBA00022737"/>
    </source>
</evidence>
<evidence type="ECO:0000256" key="9">
    <source>
        <dbReference type="ARBA" id="ARBA00022840"/>
    </source>
</evidence>
<dbReference type="SMART" id="SM00292">
    <property type="entry name" value="BRCT"/>
    <property type="match status" value="2"/>
</dbReference>
<evidence type="ECO:0000256" key="2">
    <source>
        <dbReference type="ARBA" id="ARBA00004123"/>
    </source>
</evidence>
<keyword evidence="7 15" id="KW-0547">Nucleotide-binding</keyword>
<protein>
    <recommendedName>
        <fullName evidence="15">DNA ligase</fullName>
        <ecNumber evidence="15">6.5.1.1</ecNumber>
    </recommendedName>
</protein>
<evidence type="ECO:0000256" key="12">
    <source>
        <dbReference type="ARBA" id="ARBA00023204"/>
    </source>
</evidence>
<dbReference type="PANTHER" id="PTHR45997">
    <property type="entry name" value="DNA LIGASE 4"/>
    <property type="match status" value="1"/>
</dbReference>
<dbReference type="GO" id="GO:0003910">
    <property type="term" value="F:DNA ligase (ATP) activity"/>
    <property type="evidence" value="ECO:0007669"/>
    <property type="project" value="UniProtKB-EC"/>
</dbReference>
<accession>A0A9P6TCG9</accession>
<evidence type="ECO:0000256" key="10">
    <source>
        <dbReference type="ARBA" id="ARBA00022842"/>
    </source>
</evidence>
<comment type="similarity">
    <text evidence="3 16">Belongs to the ATP-dependent DNA ligase family.</text>
</comment>
<evidence type="ECO:0000256" key="7">
    <source>
        <dbReference type="ARBA" id="ARBA00022741"/>
    </source>
</evidence>
<keyword evidence="10" id="KW-0460">Magnesium</keyword>
<dbReference type="Pfam" id="PF01068">
    <property type="entry name" value="DNA_ligase_A_M"/>
    <property type="match status" value="1"/>
</dbReference>
<feature type="compositionally biased region" description="Basic and acidic residues" evidence="17">
    <location>
        <begin position="789"/>
        <end position="820"/>
    </location>
</feature>
<feature type="region of interest" description="Disordered" evidence="17">
    <location>
        <begin position="634"/>
        <end position="661"/>
    </location>
</feature>
<evidence type="ECO:0000256" key="1">
    <source>
        <dbReference type="ARBA" id="ARBA00001946"/>
    </source>
</evidence>
<dbReference type="InterPro" id="IPR036420">
    <property type="entry name" value="BRCT_dom_sf"/>
</dbReference>
<proteinExistence type="inferred from homology"/>
<evidence type="ECO:0000256" key="16">
    <source>
        <dbReference type="RuleBase" id="RU004196"/>
    </source>
</evidence>
<dbReference type="PROSITE" id="PS00697">
    <property type="entry name" value="DNA_LIGASE_A1"/>
    <property type="match status" value="1"/>
</dbReference>
<keyword evidence="6" id="KW-0677">Repeat</keyword>
<evidence type="ECO:0000313" key="20">
    <source>
        <dbReference type="EMBL" id="KAG0147351.1"/>
    </source>
</evidence>
<dbReference type="GO" id="GO:0046872">
    <property type="term" value="F:metal ion binding"/>
    <property type="evidence" value="ECO:0007669"/>
    <property type="project" value="UniProtKB-KW"/>
</dbReference>
<dbReference type="GO" id="GO:0003677">
    <property type="term" value="F:DNA binding"/>
    <property type="evidence" value="ECO:0007669"/>
    <property type="project" value="InterPro"/>
</dbReference>
<dbReference type="PROSITE" id="PS50160">
    <property type="entry name" value="DNA_LIGASE_A3"/>
    <property type="match status" value="1"/>
</dbReference>
<dbReference type="OrthoDB" id="2495536at2759"/>
<dbReference type="GO" id="GO:0071897">
    <property type="term" value="P:DNA biosynthetic process"/>
    <property type="evidence" value="ECO:0007669"/>
    <property type="project" value="InterPro"/>
</dbReference>
<dbReference type="CDD" id="cd07903">
    <property type="entry name" value="Adenylation_DNA_ligase_IV"/>
    <property type="match status" value="1"/>
</dbReference>
<dbReference type="InterPro" id="IPR016059">
    <property type="entry name" value="DNA_ligase_ATP-dep_CS"/>
</dbReference>
<dbReference type="PROSITE" id="PS50172">
    <property type="entry name" value="BRCT"/>
    <property type="match status" value="2"/>
</dbReference>
<dbReference type="Gene3D" id="3.40.50.10190">
    <property type="entry name" value="BRCT domain"/>
    <property type="match status" value="2"/>
</dbReference>
<dbReference type="EMBL" id="MU167249">
    <property type="protein sequence ID" value="KAG0147351.1"/>
    <property type="molecule type" value="Genomic_DNA"/>
</dbReference>
<dbReference type="InterPro" id="IPR000977">
    <property type="entry name" value="DNA_ligase_ATP-dep"/>
</dbReference>
<sequence length="994" mass="113425">MEKVDILQPIGPSPSFGILCQLFRSIENYVPKPKYPAHRYRRACLTQFFHKWTQLVGKDVYPCLRLLLPHHDKERSTFWLKELALTRLYCDALDLNKQSPNVQQVLHWKRPANYHSHDAAGNFATALLGLIESRCATNSTTLTVDQLNEQLDILATARSDTDRLPVVKTLLDSVTPSDHKWIIRIILKDLHLSINESNLLPIIHEQALLMFNACSDIKQVCHTLHSPNLILGSEQSQVSIFHVFKPMLANRNRKDLKAIAKLMLSGNQDEFYIDEKLDGERIQMHKQGDQYRYWSRNGKDYTYLYGAEPTMGCLTPWIHCAFSGLVDEVILDGEMLVWDPLIERTQPFGSLKTFASRPTRDPDQPRAMFRVFDILYLKAKAASRGVSFLQKPLHARRGVLEGGQVFKPVKTRLELCYYEVGHTAKDINRCFLKILEERGEGLVVKQRDSKYYLGSRKDDWVKVKPDYMDELGETFDVMVVGGYWGNGKRGGRFGSFMCALVDEDLDRDERDRPGIRYKTFCKAGIGLNSDETEQIMRKVEGKWHEWDRRDPKTRPFWLDVGTSDQPETPDVWWNPQDSFVLTIKAAEIVQSRPFGCGMSLRFPRSIRFDLERTARDCWTYNELLYASKQSISQKRSGKDRSVQTKRRKTGNSRAQNTTGVRLSTPEDEGKIFYGLEFWIIQGCEDTAESKQELEIFVNSNGGKITQTIPRGEKKICVSLAKNFPNAHKVVKQGLDLVHPLWITESVSAQKCIPFFNENCERYLVHTSDNTQTMLKYGFVDAFKAAEEDKSGEAHERLGGGSETRNRNVDVREKEVGLHSDSEEDSEERASSVGEDAHDEYEAECEKGNYFAVEVDATCSNLITATSSAQLQEKARDPTPEASDSPDGIFCNLYIYLDYNPSMAKKSSGGSQGAEHQDAQFPKIRRLIEKHGGTIVTEIVDPRLTHVVLGSDTSRFEELMRLTSKPRRRRMVTTAWVLKSVEAHQALFEADFPPP</sequence>
<dbReference type="Pfam" id="PF04675">
    <property type="entry name" value="DNA_ligase_A_N"/>
    <property type="match status" value="1"/>
</dbReference>